<evidence type="ECO:0000313" key="1">
    <source>
        <dbReference type="Proteomes" id="UP000887565"/>
    </source>
</evidence>
<protein>
    <submittedName>
        <fullName evidence="2">Uncharacterized protein</fullName>
    </submittedName>
</protein>
<proteinExistence type="predicted"/>
<accession>A0A915HID2</accession>
<organism evidence="1 2">
    <name type="scientific">Romanomermis culicivorax</name>
    <name type="common">Nematode worm</name>
    <dbReference type="NCBI Taxonomy" id="13658"/>
    <lineage>
        <taxon>Eukaryota</taxon>
        <taxon>Metazoa</taxon>
        <taxon>Ecdysozoa</taxon>
        <taxon>Nematoda</taxon>
        <taxon>Enoplea</taxon>
        <taxon>Dorylaimia</taxon>
        <taxon>Mermithida</taxon>
        <taxon>Mermithoidea</taxon>
        <taxon>Mermithidae</taxon>
        <taxon>Romanomermis</taxon>
    </lineage>
</organism>
<dbReference type="AlphaFoldDB" id="A0A915HID2"/>
<dbReference type="Proteomes" id="UP000887565">
    <property type="component" value="Unplaced"/>
</dbReference>
<evidence type="ECO:0000313" key="2">
    <source>
        <dbReference type="WBParaSite" id="nRc.2.0.1.t01194-RA"/>
    </source>
</evidence>
<sequence length="68" mass="8014">MYQLTNPQTLGSFILAFYDETERNATQSTQRYRTKGKLSFRSMVLKHYANRNRVTSVNGQQSNPKRRK</sequence>
<reference evidence="2" key="1">
    <citation type="submission" date="2022-11" db="UniProtKB">
        <authorList>
            <consortium name="WormBaseParasite"/>
        </authorList>
    </citation>
    <scope>IDENTIFICATION</scope>
</reference>
<keyword evidence="1" id="KW-1185">Reference proteome</keyword>
<dbReference type="WBParaSite" id="nRc.2.0.1.t01194-RA">
    <property type="protein sequence ID" value="nRc.2.0.1.t01194-RA"/>
    <property type="gene ID" value="nRc.2.0.1.g01194"/>
</dbReference>
<name>A0A915HID2_ROMCU</name>